<organism evidence="1 2">
    <name type="scientific">Azospirillum himalayense</name>
    <dbReference type="NCBI Taxonomy" id="654847"/>
    <lineage>
        <taxon>Bacteria</taxon>
        <taxon>Pseudomonadati</taxon>
        <taxon>Pseudomonadota</taxon>
        <taxon>Alphaproteobacteria</taxon>
        <taxon>Rhodospirillales</taxon>
        <taxon>Azospirillaceae</taxon>
        <taxon>Azospirillum</taxon>
    </lineage>
</organism>
<dbReference type="RefSeq" id="WP_376997836.1">
    <property type="nucleotide sequence ID" value="NZ_JBHSLC010000081.1"/>
</dbReference>
<accession>A0ABW0GD61</accession>
<proteinExistence type="predicted"/>
<reference evidence="2" key="1">
    <citation type="journal article" date="2019" name="Int. J. Syst. Evol. Microbiol.">
        <title>The Global Catalogue of Microorganisms (GCM) 10K type strain sequencing project: providing services to taxonomists for standard genome sequencing and annotation.</title>
        <authorList>
            <consortium name="The Broad Institute Genomics Platform"/>
            <consortium name="The Broad Institute Genome Sequencing Center for Infectious Disease"/>
            <person name="Wu L."/>
            <person name="Ma J."/>
        </authorList>
    </citation>
    <scope>NUCLEOTIDE SEQUENCE [LARGE SCALE GENOMIC DNA]</scope>
    <source>
        <strain evidence="2">CCUG 58760</strain>
    </source>
</reference>
<evidence type="ECO:0000313" key="2">
    <source>
        <dbReference type="Proteomes" id="UP001596166"/>
    </source>
</evidence>
<name>A0ABW0GD61_9PROT</name>
<keyword evidence="2" id="KW-1185">Reference proteome</keyword>
<sequence length="54" mass="6126">MRNYPRPSCPAIPPSTTGRYWITFAITPGPLCGTKNRVAPEIISWITPTFFKSW</sequence>
<dbReference type="EMBL" id="JBHSLC010000081">
    <property type="protein sequence ID" value="MFC5358138.1"/>
    <property type="molecule type" value="Genomic_DNA"/>
</dbReference>
<gene>
    <name evidence="1" type="ORF">ACFPMG_24430</name>
</gene>
<comment type="caution">
    <text evidence="1">The sequence shown here is derived from an EMBL/GenBank/DDBJ whole genome shotgun (WGS) entry which is preliminary data.</text>
</comment>
<evidence type="ECO:0000313" key="1">
    <source>
        <dbReference type="EMBL" id="MFC5358138.1"/>
    </source>
</evidence>
<protein>
    <submittedName>
        <fullName evidence="1">Uncharacterized protein</fullName>
    </submittedName>
</protein>
<dbReference type="Proteomes" id="UP001596166">
    <property type="component" value="Unassembled WGS sequence"/>
</dbReference>